<dbReference type="GO" id="GO:0016020">
    <property type="term" value="C:membrane"/>
    <property type="evidence" value="ECO:0007669"/>
    <property type="project" value="UniProtKB-SubCell"/>
</dbReference>
<dbReference type="PANTHER" id="PTHR48053">
    <property type="entry name" value="LEUCINE RICH REPEAT FAMILY PROTEIN, EXPRESSED"/>
    <property type="match status" value="1"/>
</dbReference>
<name>A0A0S4J2H8_BODSA</name>
<reference evidence="5" key="1">
    <citation type="submission" date="2015-09" db="EMBL/GenBank/DDBJ databases">
        <authorList>
            <consortium name="Pathogen Informatics"/>
        </authorList>
    </citation>
    <scope>NUCLEOTIDE SEQUENCE [LARGE SCALE GENOMIC DNA]</scope>
    <source>
        <strain evidence="5">Lake Konstanz</strain>
    </source>
</reference>
<evidence type="ECO:0000313" key="4">
    <source>
        <dbReference type="EMBL" id="CUG63717.1"/>
    </source>
</evidence>
<dbReference type="Proteomes" id="UP000051952">
    <property type="component" value="Unassembled WGS sequence"/>
</dbReference>
<accession>A0A0S4J2H8</accession>
<dbReference type="Pfam" id="PF00560">
    <property type="entry name" value="LRR_1"/>
    <property type="match status" value="1"/>
</dbReference>
<dbReference type="InterPro" id="IPR001611">
    <property type="entry name" value="Leu-rich_rpt"/>
</dbReference>
<protein>
    <submittedName>
        <fullName evidence="4">GP46-like surface antigen, putative</fullName>
    </submittedName>
</protein>
<feature type="signal peptide" evidence="3">
    <location>
        <begin position="1"/>
        <end position="31"/>
    </location>
</feature>
<proteinExistence type="predicted"/>
<evidence type="ECO:0000256" key="1">
    <source>
        <dbReference type="ARBA" id="ARBA00004167"/>
    </source>
</evidence>
<comment type="subcellular location">
    <subcellularLocation>
        <location evidence="1">Membrane</location>
        <topology evidence="1">Single-pass membrane protein</topology>
    </subcellularLocation>
</comment>
<keyword evidence="5" id="KW-1185">Reference proteome</keyword>
<dbReference type="SUPFAM" id="SSF52058">
    <property type="entry name" value="L domain-like"/>
    <property type="match status" value="2"/>
</dbReference>
<evidence type="ECO:0000256" key="2">
    <source>
        <dbReference type="ARBA" id="ARBA00022729"/>
    </source>
</evidence>
<gene>
    <name evidence="4" type="ORF">BSAL_82360</name>
</gene>
<keyword evidence="2 3" id="KW-0732">Signal</keyword>
<evidence type="ECO:0000256" key="3">
    <source>
        <dbReference type="SAM" id="SignalP"/>
    </source>
</evidence>
<organism evidence="4 5">
    <name type="scientific">Bodo saltans</name>
    <name type="common">Flagellated protozoan</name>
    <dbReference type="NCBI Taxonomy" id="75058"/>
    <lineage>
        <taxon>Eukaryota</taxon>
        <taxon>Discoba</taxon>
        <taxon>Euglenozoa</taxon>
        <taxon>Kinetoplastea</taxon>
        <taxon>Metakinetoplastina</taxon>
        <taxon>Eubodonida</taxon>
        <taxon>Bodonidae</taxon>
        <taxon>Bodo</taxon>
    </lineage>
</organism>
<dbReference type="AlphaFoldDB" id="A0A0S4J2H8"/>
<dbReference type="InterPro" id="IPR032675">
    <property type="entry name" value="LRR_dom_sf"/>
</dbReference>
<dbReference type="OrthoDB" id="676979at2759"/>
<evidence type="ECO:0000313" key="5">
    <source>
        <dbReference type="Proteomes" id="UP000051952"/>
    </source>
</evidence>
<dbReference type="Gene3D" id="3.80.10.10">
    <property type="entry name" value="Ribonuclease Inhibitor"/>
    <property type="match status" value="2"/>
</dbReference>
<dbReference type="VEuPathDB" id="TriTrypDB:BSAL_82360"/>
<dbReference type="PANTHER" id="PTHR48053:SF71">
    <property type="entry name" value="LEUCINE RICH REPEAT FAMILY PROTEIN, EXPRESSED"/>
    <property type="match status" value="1"/>
</dbReference>
<dbReference type="InterPro" id="IPR051716">
    <property type="entry name" value="Plant_RL_S/T_kinase"/>
</dbReference>
<feature type="chain" id="PRO_5006621871" evidence="3">
    <location>
        <begin position="32"/>
        <end position="585"/>
    </location>
</feature>
<sequence length="585" mass="63495">MVSMMFTGPLVTAATMVAVLILHILTLPANAQCPCEGALPALQSLYNATDGPHWINPWQNMFSGASVCSLSGINCSSNGNIWIDLPLRHLVGTIPDDFAVRYPRVAMFAVSLNNLRGTLPRSFALFGEHIGVFDVSNNAQLGGTLPTEFSNWTMMNTFWVQNCSIKGTLPSAYASWGSNLRSFYFYSNDISGTIPPEYSAWSSTSEFSGSDNLINGTIPRALISAWKDTMYDFSLSRNGLLTGDLFGSDGNGFCEWIRIYNFIASDNMFSGSIPSCLSNWGTTIEQLSVSNNLLAGTLPSSLQSWTVVRNIEFGTNFFEGTLPAVYSLMKKMKIFNAKNNKLTGTLPPQYGQWSSLLRFYVDGNQLSGTLPDEYYGWGSSVFDIRISQNNLSGTLPASWGVFTNVERLSLSFNQLTGTLPSSYSAMTSLVVLSLDLNQLQGPLPASWQSLTALQAVGLQYNYNLQGPIPPSWSSMRRLLVMAVCNTSICGNASMFFLVGAFGFTCPQPSALANPDLDTAALQQYILASERYSSFPCISTPAPASPTPLPSLQPARNNETTAVLPYTALAQSSATAAVWSVVRPVP</sequence>
<dbReference type="EMBL" id="CYKH01000906">
    <property type="protein sequence ID" value="CUG63717.1"/>
    <property type="molecule type" value="Genomic_DNA"/>
</dbReference>